<proteinExistence type="predicted"/>
<sequence length="144" mass="15825">MPKRRRRLLRRRLSGSAKEKEMAEKKKKEAEAKAKAKAKARARRSAPLCGAKPPLRLSFRQWARWLLSLELLPPKLQLCAATLAAPKPVAPQVPVAPPDAPRDVAQQRTDPVPTPAFAQSPTQSEETPESPERGATISQPLLAS</sequence>
<dbReference type="EMBL" id="CAXAMN010006635">
    <property type="protein sequence ID" value="CAK9018378.1"/>
    <property type="molecule type" value="Genomic_DNA"/>
</dbReference>
<protein>
    <submittedName>
        <fullName evidence="2">Uncharacterized protein</fullName>
    </submittedName>
</protein>
<evidence type="ECO:0000313" key="4">
    <source>
        <dbReference type="Proteomes" id="UP001642484"/>
    </source>
</evidence>
<organism evidence="2 4">
    <name type="scientific">Durusdinium trenchii</name>
    <dbReference type="NCBI Taxonomy" id="1381693"/>
    <lineage>
        <taxon>Eukaryota</taxon>
        <taxon>Sar</taxon>
        <taxon>Alveolata</taxon>
        <taxon>Dinophyceae</taxon>
        <taxon>Suessiales</taxon>
        <taxon>Symbiodiniaceae</taxon>
        <taxon>Durusdinium</taxon>
    </lineage>
</organism>
<feature type="compositionally biased region" description="Basic residues" evidence="1">
    <location>
        <begin position="1"/>
        <end position="13"/>
    </location>
</feature>
<feature type="compositionally biased region" description="Basic and acidic residues" evidence="1">
    <location>
        <begin position="17"/>
        <end position="34"/>
    </location>
</feature>
<evidence type="ECO:0000313" key="3">
    <source>
        <dbReference type="EMBL" id="CAK9018378.1"/>
    </source>
</evidence>
<name>A0ABP0JV65_9DINO</name>
<comment type="caution">
    <text evidence="2">The sequence shown here is derived from an EMBL/GenBank/DDBJ whole genome shotgun (WGS) entry which is preliminary data.</text>
</comment>
<reference evidence="2 4" key="1">
    <citation type="submission" date="2024-02" db="EMBL/GenBank/DDBJ databases">
        <authorList>
            <person name="Chen Y."/>
            <person name="Shah S."/>
            <person name="Dougan E. K."/>
            <person name="Thang M."/>
            <person name="Chan C."/>
        </authorList>
    </citation>
    <scope>NUCLEOTIDE SEQUENCE [LARGE SCALE GENOMIC DNA]</scope>
</reference>
<keyword evidence="4" id="KW-1185">Reference proteome</keyword>
<dbReference type="Proteomes" id="UP001642484">
    <property type="component" value="Unassembled WGS sequence"/>
</dbReference>
<gene>
    <name evidence="2" type="ORF">CCMP2556_LOCUS13232</name>
    <name evidence="3" type="ORF">CCMP2556_LOCUS13245</name>
</gene>
<evidence type="ECO:0000313" key="2">
    <source>
        <dbReference type="EMBL" id="CAK9018342.1"/>
    </source>
</evidence>
<feature type="compositionally biased region" description="Basic residues" evidence="1">
    <location>
        <begin position="35"/>
        <end position="44"/>
    </location>
</feature>
<feature type="compositionally biased region" description="Pro residues" evidence="1">
    <location>
        <begin position="88"/>
        <end position="99"/>
    </location>
</feature>
<dbReference type="EMBL" id="CAXAMN010006624">
    <property type="protein sequence ID" value="CAK9018342.1"/>
    <property type="molecule type" value="Genomic_DNA"/>
</dbReference>
<accession>A0ABP0JV65</accession>
<feature type="region of interest" description="Disordered" evidence="1">
    <location>
        <begin position="1"/>
        <end position="51"/>
    </location>
</feature>
<feature type="region of interest" description="Disordered" evidence="1">
    <location>
        <begin position="88"/>
        <end position="144"/>
    </location>
</feature>
<evidence type="ECO:0000256" key="1">
    <source>
        <dbReference type="SAM" id="MobiDB-lite"/>
    </source>
</evidence>